<accession>A0ABZ3IX00</accession>
<proteinExistence type="predicted"/>
<evidence type="ECO:0008006" key="4">
    <source>
        <dbReference type="Google" id="ProtNLM"/>
    </source>
</evidence>
<dbReference type="Gene3D" id="3.40.50.10610">
    <property type="entry name" value="ABC-type transport auxiliary lipoprotein component"/>
    <property type="match status" value="1"/>
</dbReference>
<feature type="signal peptide" evidence="1">
    <location>
        <begin position="1"/>
        <end position="24"/>
    </location>
</feature>
<feature type="chain" id="PRO_5047432454" description="DUF4136 domain-containing protein" evidence="1">
    <location>
        <begin position="25"/>
        <end position="197"/>
    </location>
</feature>
<keyword evidence="3" id="KW-1185">Reference proteome</keyword>
<evidence type="ECO:0000256" key="1">
    <source>
        <dbReference type="SAM" id="SignalP"/>
    </source>
</evidence>
<dbReference type="EMBL" id="CP155571">
    <property type="protein sequence ID" value="XFO70386.1"/>
    <property type="molecule type" value="Genomic_DNA"/>
</dbReference>
<dbReference type="Proteomes" id="UP000216052">
    <property type="component" value="Chromosome"/>
</dbReference>
<keyword evidence="1" id="KW-0732">Signal</keyword>
<evidence type="ECO:0000313" key="2">
    <source>
        <dbReference type="EMBL" id="XFO70386.1"/>
    </source>
</evidence>
<organism evidence="2 3">
    <name type="scientific">Sporomusa acidovorans (strain ATCC 49682 / DSM 3132 / Mol)</name>
    <dbReference type="NCBI Taxonomy" id="1123286"/>
    <lineage>
        <taxon>Bacteria</taxon>
        <taxon>Bacillati</taxon>
        <taxon>Bacillota</taxon>
        <taxon>Negativicutes</taxon>
        <taxon>Selenomonadales</taxon>
        <taxon>Sporomusaceae</taxon>
        <taxon>Sporomusa</taxon>
    </lineage>
</organism>
<reference evidence="2" key="1">
    <citation type="submission" date="2024-05" db="EMBL/GenBank/DDBJ databases">
        <title>Isolation and characterization of Sporomusa carbonis sp. nov., a carboxydotrophic hydrogenogen in the genus of Sporomusa isolated from a charcoal burning pile.</title>
        <authorList>
            <person name="Boeer T."/>
            <person name="Rosenbaum F."/>
            <person name="Eysell L."/>
            <person name="Mueller V."/>
            <person name="Daniel R."/>
            <person name="Poehlein A."/>
        </authorList>
    </citation>
    <scope>NUCLEOTIDE SEQUENCE [LARGE SCALE GENOMIC DNA]</scope>
    <source>
        <strain evidence="2">DSM 3132</strain>
    </source>
</reference>
<sequence>MTLCKKIVLLFALLCFSAALPVFAIEPFNVAVLPPVNTAGFNDPASMQIIQSTIKKPFKYPYYSLMPQDAVQNAAKAYLAENKSLHLTNEKSLTAIANKLSADIVVVVELSRAKQTRFSSFRLDDTYVESDVALTCYAYSALTKKYDVLKVKKWETEPESVDTAMSVILKELTEELLVKLPYKRIPQAGLEKPENNV</sequence>
<name>A0ABZ3IX00_SPOA4</name>
<evidence type="ECO:0000313" key="3">
    <source>
        <dbReference type="Proteomes" id="UP000216052"/>
    </source>
</evidence>
<protein>
    <recommendedName>
        <fullName evidence="4">DUF4136 domain-containing protein</fullName>
    </recommendedName>
</protein>
<dbReference type="RefSeq" id="WP_093793934.1">
    <property type="nucleotide sequence ID" value="NZ_CP155571.1"/>
</dbReference>
<gene>
    <name evidence="2" type="ORF">SPACI_003740</name>
</gene>